<dbReference type="Proteomes" id="UP000887580">
    <property type="component" value="Unplaced"/>
</dbReference>
<proteinExistence type="predicted"/>
<reference evidence="2" key="1">
    <citation type="submission" date="2022-11" db="UniProtKB">
        <authorList>
            <consortium name="WormBaseParasite"/>
        </authorList>
    </citation>
    <scope>IDENTIFICATION</scope>
</reference>
<name>A0AC35FNS0_9BILA</name>
<evidence type="ECO:0000313" key="2">
    <source>
        <dbReference type="WBParaSite" id="PS1159_v2.g18884.t1"/>
    </source>
</evidence>
<sequence length="273" mass="29694">MDNNNNNSSCCSSSASSSQSFSSLSSNLGDDSGARNYLPAFLANRKPARIGSIDLHFTKLPDGRCLYTYTVDWKENIKEAAAAARQESDFTEMLQHDLVDQLPATASTTTASTSRPSLLRSPSSVAAAAEKKQQKKSLQQLKQILCAAGVPTCNQPRQPQCLRKCDGPCRRQLDVHDLTVIGLCEHAACQQCLENAPRIEASFGGLGCPNVKCFLLDMASLCPDKKRRMDTIRRAYMLNSSKSSAANSPSNISSTKYTVTTTMSIETIENPKK</sequence>
<accession>A0AC35FNS0</accession>
<evidence type="ECO:0000313" key="1">
    <source>
        <dbReference type="Proteomes" id="UP000887580"/>
    </source>
</evidence>
<organism evidence="1 2">
    <name type="scientific">Panagrolaimus sp. PS1159</name>
    <dbReference type="NCBI Taxonomy" id="55785"/>
    <lineage>
        <taxon>Eukaryota</taxon>
        <taxon>Metazoa</taxon>
        <taxon>Ecdysozoa</taxon>
        <taxon>Nematoda</taxon>
        <taxon>Chromadorea</taxon>
        <taxon>Rhabditida</taxon>
        <taxon>Tylenchina</taxon>
        <taxon>Panagrolaimomorpha</taxon>
        <taxon>Panagrolaimoidea</taxon>
        <taxon>Panagrolaimidae</taxon>
        <taxon>Panagrolaimus</taxon>
    </lineage>
</organism>
<protein>
    <submittedName>
        <fullName evidence="2">Uncharacterized protein</fullName>
    </submittedName>
</protein>
<dbReference type="WBParaSite" id="PS1159_v2.g18884.t1">
    <property type="protein sequence ID" value="PS1159_v2.g18884.t1"/>
    <property type="gene ID" value="PS1159_v2.g18884"/>
</dbReference>